<name>A0A0K0DMH9_ANGCA</name>
<organism evidence="1 2">
    <name type="scientific">Angiostrongylus cantonensis</name>
    <name type="common">Rat lungworm</name>
    <dbReference type="NCBI Taxonomy" id="6313"/>
    <lineage>
        <taxon>Eukaryota</taxon>
        <taxon>Metazoa</taxon>
        <taxon>Ecdysozoa</taxon>
        <taxon>Nematoda</taxon>
        <taxon>Chromadorea</taxon>
        <taxon>Rhabditida</taxon>
        <taxon>Rhabditina</taxon>
        <taxon>Rhabditomorpha</taxon>
        <taxon>Strongyloidea</taxon>
        <taxon>Metastrongylidae</taxon>
        <taxon>Angiostrongylus</taxon>
    </lineage>
</organism>
<protein>
    <submittedName>
        <fullName evidence="2">Endo/exonuclease/phosphatase domain-containing protein</fullName>
    </submittedName>
</protein>
<sequence length="213" mass="23982">MTSFRKIELLSSCCSQFVAALLILPHQQTIMTMRTKLRLINIILLLFDLLAEDVQCLGGKSFSAQSESNLIDRNYAVLMLCELQPHQNVVVNVSLILNPFQEDQLIKFQRAGVPFEVIIGDFNVKIGPRRSFEEHQIGTHGLEWNEPDELLSEFIMATKAIHETLQLIRQRGIARAAGNPEQASELAKQCRQAIKEDLKERRAAVMVEAAKAG</sequence>
<reference evidence="2" key="2">
    <citation type="submission" date="2017-02" db="UniProtKB">
        <authorList>
            <consortium name="WormBaseParasite"/>
        </authorList>
    </citation>
    <scope>IDENTIFICATION</scope>
</reference>
<dbReference type="Proteomes" id="UP000035642">
    <property type="component" value="Unassembled WGS sequence"/>
</dbReference>
<dbReference type="AlphaFoldDB" id="A0A0K0DMH9"/>
<keyword evidence="1" id="KW-1185">Reference proteome</keyword>
<dbReference type="STRING" id="6313.A0A0K0DMH9"/>
<reference evidence="1" key="1">
    <citation type="submission" date="2012-09" db="EMBL/GenBank/DDBJ databases">
        <authorList>
            <person name="Martin A.A."/>
        </authorList>
    </citation>
    <scope>NUCLEOTIDE SEQUENCE</scope>
</reference>
<evidence type="ECO:0000313" key="1">
    <source>
        <dbReference type="Proteomes" id="UP000035642"/>
    </source>
</evidence>
<dbReference type="WBParaSite" id="ACAC_0001289701-mRNA-1">
    <property type="protein sequence ID" value="ACAC_0001289701-mRNA-1"/>
    <property type="gene ID" value="ACAC_0001289701"/>
</dbReference>
<accession>A0A0K0DMH9</accession>
<proteinExistence type="predicted"/>
<evidence type="ECO:0000313" key="2">
    <source>
        <dbReference type="WBParaSite" id="ACAC_0001289701-mRNA-1"/>
    </source>
</evidence>